<accession>A0A420DXS2</accession>
<dbReference type="Proteomes" id="UP000284892">
    <property type="component" value="Unassembled WGS sequence"/>
</dbReference>
<keyword evidence="3" id="KW-1185">Reference proteome</keyword>
<evidence type="ECO:0000313" key="3">
    <source>
        <dbReference type="Proteomes" id="UP000284892"/>
    </source>
</evidence>
<feature type="compositionally biased region" description="Basic and acidic residues" evidence="1">
    <location>
        <begin position="1"/>
        <end position="16"/>
    </location>
</feature>
<sequence>MPLRDDYDYSKEELDNHSNTMNPEHDNYWDSRGEENPNS</sequence>
<dbReference type="AlphaFoldDB" id="A0A420DXS2"/>
<feature type="region of interest" description="Disordered" evidence="1">
    <location>
        <begin position="1"/>
        <end position="39"/>
    </location>
</feature>
<dbReference type="EMBL" id="RAQJ01000001">
    <property type="protein sequence ID" value="RKE98981.1"/>
    <property type="molecule type" value="Genomic_DNA"/>
</dbReference>
<comment type="caution">
    <text evidence="2">The sequence shown here is derived from an EMBL/GenBank/DDBJ whole genome shotgun (WGS) entry which is preliminary data.</text>
</comment>
<name>A0A420DXS2_9FLAO</name>
<evidence type="ECO:0000256" key="1">
    <source>
        <dbReference type="SAM" id="MobiDB-lite"/>
    </source>
</evidence>
<evidence type="ECO:0000313" key="2">
    <source>
        <dbReference type="EMBL" id="RKE98981.1"/>
    </source>
</evidence>
<reference evidence="2 3" key="1">
    <citation type="submission" date="2018-09" db="EMBL/GenBank/DDBJ databases">
        <title>Genomic Encyclopedia of Archaeal and Bacterial Type Strains, Phase II (KMG-II): from individual species to whole genera.</title>
        <authorList>
            <person name="Goeker M."/>
        </authorList>
    </citation>
    <scope>NUCLEOTIDE SEQUENCE [LARGE SCALE GENOMIC DNA]</scope>
    <source>
        <strain evidence="2 3">DSM 26283</strain>
    </source>
</reference>
<protein>
    <submittedName>
        <fullName evidence="2">Uncharacterized protein</fullName>
    </submittedName>
</protein>
<organism evidence="2 3">
    <name type="scientific">Ichthyenterobacterium magnum</name>
    <dbReference type="NCBI Taxonomy" id="1230530"/>
    <lineage>
        <taxon>Bacteria</taxon>
        <taxon>Pseudomonadati</taxon>
        <taxon>Bacteroidota</taxon>
        <taxon>Flavobacteriia</taxon>
        <taxon>Flavobacteriales</taxon>
        <taxon>Flavobacteriaceae</taxon>
        <taxon>Ichthyenterobacterium</taxon>
    </lineage>
</organism>
<proteinExistence type="predicted"/>
<feature type="compositionally biased region" description="Basic and acidic residues" evidence="1">
    <location>
        <begin position="23"/>
        <end position="39"/>
    </location>
</feature>
<gene>
    <name evidence="2" type="ORF">BXY80_1079</name>
</gene>